<accession>A0A2P6MTF7</accession>
<reference evidence="1 2" key="1">
    <citation type="journal article" date="2018" name="Genome Biol. Evol.">
        <title>Multiple Roots of Fruiting Body Formation in Amoebozoa.</title>
        <authorList>
            <person name="Hillmann F."/>
            <person name="Forbes G."/>
            <person name="Novohradska S."/>
            <person name="Ferling I."/>
            <person name="Riege K."/>
            <person name="Groth M."/>
            <person name="Westermann M."/>
            <person name="Marz M."/>
            <person name="Spaller T."/>
            <person name="Winckler T."/>
            <person name="Schaap P."/>
            <person name="Glockner G."/>
        </authorList>
    </citation>
    <scope>NUCLEOTIDE SEQUENCE [LARGE SCALE GENOMIC DNA]</scope>
    <source>
        <strain evidence="1 2">Jena</strain>
    </source>
</reference>
<gene>
    <name evidence="1" type="ORF">PROFUN_07378</name>
</gene>
<dbReference type="EMBL" id="MDYQ01000421">
    <property type="protein sequence ID" value="PRP74985.1"/>
    <property type="molecule type" value="Genomic_DNA"/>
</dbReference>
<dbReference type="InParanoid" id="A0A2P6MTF7"/>
<proteinExistence type="predicted"/>
<protein>
    <submittedName>
        <fullName evidence="1">Uncharacterized protein</fullName>
    </submittedName>
</protein>
<dbReference type="AlphaFoldDB" id="A0A2P6MTF7"/>
<dbReference type="Proteomes" id="UP000241769">
    <property type="component" value="Unassembled WGS sequence"/>
</dbReference>
<comment type="caution">
    <text evidence="1">The sequence shown here is derived from an EMBL/GenBank/DDBJ whole genome shotgun (WGS) entry which is preliminary data.</text>
</comment>
<keyword evidence="2" id="KW-1185">Reference proteome</keyword>
<name>A0A2P6MTF7_9EUKA</name>
<evidence type="ECO:0000313" key="2">
    <source>
        <dbReference type="Proteomes" id="UP000241769"/>
    </source>
</evidence>
<evidence type="ECO:0000313" key="1">
    <source>
        <dbReference type="EMBL" id="PRP74985.1"/>
    </source>
</evidence>
<organism evidence="1 2">
    <name type="scientific">Planoprotostelium fungivorum</name>
    <dbReference type="NCBI Taxonomy" id="1890364"/>
    <lineage>
        <taxon>Eukaryota</taxon>
        <taxon>Amoebozoa</taxon>
        <taxon>Evosea</taxon>
        <taxon>Variosea</taxon>
        <taxon>Cavosteliida</taxon>
        <taxon>Cavosteliaceae</taxon>
        <taxon>Planoprotostelium</taxon>
    </lineage>
</organism>
<sequence>MVSRVSLRLCVFCYCCRSRLNGYVYNWDNSTERTTIVFRFKLFHAFVWRDRLAAPHAIRLLGLEKLPQQCQ</sequence>